<dbReference type="SMART" id="SM01217">
    <property type="entry name" value="Fn3_like"/>
    <property type="match status" value="1"/>
</dbReference>
<keyword evidence="12" id="KW-1185">Reference proteome</keyword>
<dbReference type="InterPro" id="IPR037524">
    <property type="entry name" value="PA14/GLEYA"/>
</dbReference>
<protein>
    <recommendedName>
        <fullName evidence="8">xylan 1,4-beta-xylosidase</fullName>
        <ecNumber evidence="8">3.2.1.37</ecNumber>
    </recommendedName>
</protein>
<dbReference type="InterPro" id="IPR011658">
    <property type="entry name" value="PA14_dom"/>
</dbReference>
<dbReference type="InterPro" id="IPR002772">
    <property type="entry name" value="Glyco_hydro_3_C"/>
</dbReference>
<organism evidence="11 12">
    <name type="scientific">Lentinula aciculospora</name>
    <dbReference type="NCBI Taxonomy" id="153920"/>
    <lineage>
        <taxon>Eukaryota</taxon>
        <taxon>Fungi</taxon>
        <taxon>Dikarya</taxon>
        <taxon>Basidiomycota</taxon>
        <taxon>Agaricomycotina</taxon>
        <taxon>Agaricomycetes</taxon>
        <taxon>Agaricomycetidae</taxon>
        <taxon>Agaricales</taxon>
        <taxon>Marasmiineae</taxon>
        <taxon>Omphalotaceae</taxon>
        <taxon>Lentinula</taxon>
    </lineage>
</organism>
<dbReference type="InterPro" id="IPR017853">
    <property type="entry name" value="GH"/>
</dbReference>
<dbReference type="GO" id="GO:0046556">
    <property type="term" value="F:alpha-L-arabinofuranosidase activity"/>
    <property type="evidence" value="ECO:0007669"/>
    <property type="project" value="TreeGrafter"/>
</dbReference>
<evidence type="ECO:0000256" key="3">
    <source>
        <dbReference type="ARBA" id="ARBA00022651"/>
    </source>
</evidence>
<dbReference type="EMBL" id="JAOTPV010000002">
    <property type="protein sequence ID" value="KAJ4488427.1"/>
    <property type="molecule type" value="Genomic_DNA"/>
</dbReference>
<comment type="catalytic activity">
    <reaction evidence="7">
        <text>Hydrolysis of (1-&gt;4)-beta-D-xylans, to remove successive D-xylose residues from the non-reducing termini.</text>
        <dbReference type="EC" id="3.2.1.37"/>
    </reaction>
</comment>
<dbReference type="Pfam" id="PF01915">
    <property type="entry name" value="Glyco_hydro_3_C"/>
    <property type="match status" value="1"/>
</dbReference>
<dbReference type="InterPro" id="IPR001764">
    <property type="entry name" value="Glyco_hydro_3_N"/>
</dbReference>
<dbReference type="Pfam" id="PF14310">
    <property type="entry name" value="Fn3-like"/>
    <property type="match status" value="1"/>
</dbReference>
<reference evidence="11" key="1">
    <citation type="submission" date="2022-08" db="EMBL/GenBank/DDBJ databases">
        <title>A Global Phylogenomic Analysis of the Shiitake Genus Lentinula.</title>
        <authorList>
            <consortium name="DOE Joint Genome Institute"/>
            <person name="Sierra-Patev S."/>
            <person name="Min B."/>
            <person name="Naranjo-Ortiz M."/>
            <person name="Looney B."/>
            <person name="Konkel Z."/>
            <person name="Slot J.C."/>
            <person name="Sakamoto Y."/>
            <person name="Steenwyk J.L."/>
            <person name="Rokas A."/>
            <person name="Carro J."/>
            <person name="Camarero S."/>
            <person name="Ferreira P."/>
            <person name="Molpeceres G."/>
            <person name="Ruiz-Duenas F.J."/>
            <person name="Serrano A."/>
            <person name="Henrissat B."/>
            <person name="Drula E."/>
            <person name="Hughes K.W."/>
            <person name="Mata J.L."/>
            <person name="Ishikawa N.K."/>
            <person name="Vargas-Isla R."/>
            <person name="Ushijima S."/>
            <person name="Smith C.A."/>
            <person name="Ahrendt S."/>
            <person name="Andreopoulos W."/>
            <person name="He G."/>
            <person name="Labutti K."/>
            <person name="Lipzen A."/>
            <person name="Ng V."/>
            <person name="Riley R."/>
            <person name="Sandor L."/>
            <person name="Barry K."/>
            <person name="Martinez A.T."/>
            <person name="Xiao Y."/>
            <person name="Gibbons J.G."/>
            <person name="Terashima K."/>
            <person name="Grigoriev I.V."/>
            <person name="Hibbett D.S."/>
        </authorList>
    </citation>
    <scope>NUCLEOTIDE SEQUENCE</scope>
    <source>
        <strain evidence="11">JLM2183</strain>
    </source>
</reference>
<keyword evidence="3" id="KW-0624">Polysaccharide degradation</keyword>
<feature type="chain" id="PRO_5040933258" description="xylan 1,4-beta-xylosidase" evidence="9">
    <location>
        <begin position="21"/>
        <end position="971"/>
    </location>
</feature>
<dbReference type="SUPFAM" id="SSF56988">
    <property type="entry name" value="Anthrax protective antigen"/>
    <property type="match status" value="1"/>
</dbReference>
<evidence type="ECO:0000256" key="6">
    <source>
        <dbReference type="ARBA" id="ARBA00023295"/>
    </source>
</evidence>
<name>A0A9W9ASJ8_9AGAR</name>
<keyword evidence="4 9" id="KW-0732">Signal</keyword>
<dbReference type="GO" id="GO:0031222">
    <property type="term" value="P:arabinan catabolic process"/>
    <property type="evidence" value="ECO:0007669"/>
    <property type="project" value="TreeGrafter"/>
</dbReference>
<dbReference type="InterPro" id="IPR013783">
    <property type="entry name" value="Ig-like_fold"/>
</dbReference>
<dbReference type="OrthoDB" id="2123594at2759"/>
<comment type="similarity">
    <text evidence="2">Belongs to the glycosyl hydrolase 3 family.</text>
</comment>
<dbReference type="PROSITE" id="PS51820">
    <property type="entry name" value="PA14"/>
    <property type="match status" value="1"/>
</dbReference>
<comment type="pathway">
    <text evidence="1">Glycan degradation; xylan degradation.</text>
</comment>
<proteinExistence type="inferred from homology"/>
<dbReference type="Gene3D" id="2.60.40.10">
    <property type="entry name" value="Immunoglobulins"/>
    <property type="match status" value="1"/>
</dbReference>
<evidence type="ECO:0000256" key="1">
    <source>
        <dbReference type="ARBA" id="ARBA00004851"/>
    </source>
</evidence>
<dbReference type="EC" id="3.2.1.37" evidence="8"/>
<dbReference type="SMART" id="SM00758">
    <property type="entry name" value="PA14"/>
    <property type="match status" value="1"/>
</dbReference>
<keyword evidence="3" id="KW-0119">Carbohydrate metabolism</keyword>
<evidence type="ECO:0000256" key="9">
    <source>
        <dbReference type="SAM" id="SignalP"/>
    </source>
</evidence>
<keyword evidence="5 11" id="KW-0378">Hydrolase</keyword>
<evidence type="ECO:0000256" key="4">
    <source>
        <dbReference type="ARBA" id="ARBA00022729"/>
    </source>
</evidence>
<accession>A0A9W9ASJ8</accession>
<sequence length="971" mass="106171">MNSFLQVFLVLVGIIHTCIAFGPQHYSFETQQQSGKTSAQADGERDAFIHAIVNEMTPEELIMQLHLMFSDNIVGPNSDNGLYNFATRFAPTAGVGVMHDWYPTNASYYNSVQKLNLEKSRLPVPFMQLGECLHGVGSFKQSMFPQSIGMAASWDTLLVHRVGRAIGTEARAIGIHACLAPVLDLGKDVRWGRVQEAWGEDFLLTSHMGVAYSSGLSKNGSWSDTDAVVPVMKHFAGHGSPSGGHNAAPYNGAGLRQYLMEFFRPFKAVVDLGGARGVLMAYHEFDGVPSVVNTMFYNALEDWGFDGFVIADDAALIMLQQGHMVSDSPADTLTQWFNAGGMIQYYDFGIETFLNVTAEILANNSVPLSTLQSHVTHILNVKYDMGLFANSTTQASSEPNSTSLYIPSDIIYQELTVQHAPLTLEAARASLVLLENKIFTLPIQPNTQNISRIALIGPFGDILNYGDYSGPWGASPAQNGMTIRQSMMDYIEKSSIDVELVTSMGANTWYYNAQYGIPAYLLSPTVSATSSEEHGLLGTYFSDTNFTDARFSQVDVPNKDWGLYPPLGLPSNNFSVIWEGTLTVPVEGEINGSIGVAVSPNTTARLYIDDTLVAESPLTTTGNILGNIEPLSYDMTNGSMMPPGGAQWTFKKGATHRIRIEYQTWNLYQKLANVNSVNAQVEFWWNLVDPEAIAKAVDVARTSDLIILAVGANWNSDGENGDRATLGLSDNQTALADVLFDLGIPIVLVLQGGRPFAIPSYYARCAAALETFFPGQSGGQAIADVLFGEFNPGGRLPLSIPYDASSLPAFYNYHATAHVVNYTDIYSYPSYWFGYGLSYTNFSVSGFNATSSGGVKTFIEGETITFRAIVTNAGSISGSYVAQVYLLARVSNIVYAQRQLVAFTRLYLNPGESRGFTMDLDVDRYLPIVNRQYNWELETGDYTFAMMDSGAPTASTAMNITMTCLRNKRRG</sequence>
<comment type="caution">
    <text evidence="11">The sequence shown here is derived from an EMBL/GenBank/DDBJ whole genome shotgun (WGS) entry which is preliminary data.</text>
</comment>
<feature type="domain" description="PA14" evidence="10">
    <location>
        <begin position="531"/>
        <end position="697"/>
    </location>
</feature>
<evidence type="ECO:0000313" key="11">
    <source>
        <dbReference type="EMBL" id="KAJ4488427.1"/>
    </source>
</evidence>
<evidence type="ECO:0000256" key="8">
    <source>
        <dbReference type="ARBA" id="ARBA00026107"/>
    </source>
</evidence>
<dbReference type="AlphaFoldDB" id="A0A9W9ASJ8"/>
<dbReference type="InterPro" id="IPR036962">
    <property type="entry name" value="Glyco_hydro_3_N_sf"/>
</dbReference>
<dbReference type="Proteomes" id="UP001150266">
    <property type="component" value="Unassembled WGS sequence"/>
</dbReference>
<dbReference type="PANTHER" id="PTHR42721">
    <property type="entry name" value="SUGAR HYDROLASE-RELATED"/>
    <property type="match status" value="1"/>
</dbReference>
<dbReference type="GO" id="GO:0045493">
    <property type="term" value="P:xylan catabolic process"/>
    <property type="evidence" value="ECO:0007669"/>
    <property type="project" value="UniProtKB-KW"/>
</dbReference>
<evidence type="ECO:0000259" key="10">
    <source>
        <dbReference type="PROSITE" id="PS51820"/>
    </source>
</evidence>
<dbReference type="Pfam" id="PF00933">
    <property type="entry name" value="Glyco_hydro_3"/>
    <property type="match status" value="1"/>
</dbReference>
<feature type="signal peptide" evidence="9">
    <location>
        <begin position="1"/>
        <end position="20"/>
    </location>
</feature>
<dbReference type="PRINTS" id="PR00133">
    <property type="entry name" value="GLHYDRLASE3"/>
</dbReference>
<evidence type="ECO:0000313" key="12">
    <source>
        <dbReference type="Proteomes" id="UP001150266"/>
    </source>
</evidence>
<dbReference type="PANTHER" id="PTHR42721:SF3">
    <property type="entry name" value="BETA-D-XYLOSIDASE 5-RELATED"/>
    <property type="match status" value="1"/>
</dbReference>
<dbReference type="Gene3D" id="3.40.50.1700">
    <property type="entry name" value="Glycoside hydrolase family 3 C-terminal domain"/>
    <property type="match status" value="2"/>
</dbReference>
<dbReference type="SUPFAM" id="SSF51445">
    <property type="entry name" value="(Trans)glycosidases"/>
    <property type="match status" value="1"/>
</dbReference>
<evidence type="ECO:0000256" key="7">
    <source>
        <dbReference type="ARBA" id="ARBA00024574"/>
    </source>
</evidence>
<dbReference type="InterPro" id="IPR036881">
    <property type="entry name" value="Glyco_hydro_3_C_sf"/>
</dbReference>
<dbReference type="Gene3D" id="3.20.20.300">
    <property type="entry name" value="Glycoside hydrolase, family 3, N-terminal domain"/>
    <property type="match status" value="1"/>
</dbReference>
<dbReference type="SUPFAM" id="SSF52279">
    <property type="entry name" value="Beta-D-glucan exohydrolase, C-terminal domain"/>
    <property type="match status" value="1"/>
</dbReference>
<evidence type="ECO:0000256" key="5">
    <source>
        <dbReference type="ARBA" id="ARBA00022801"/>
    </source>
</evidence>
<gene>
    <name evidence="11" type="ORF">J3R30DRAFT_3281016</name>
</gene>
<evidence type="ECO:0000256" key="2">
    <source>
        <dbReference type="ARBA" id="ARBA00005336"/>
    </source>
</evidence>
<dbReference type="InterPro" id="IPR026891">
    <property type="entry name" value="Fn3-like"/>
</dbReference>
<dbReference type="InterPro" id="IPR044993">
    <property type="entry name" value="BXL"/>
</dbReference>
<dbReference type="GO" id="GO:0009044">
    <property type="term" value="F:xylan 1,4-beta-xylosidase activity"/>
    <property type="evidence" value="ECO:0007669"/>
    <property type="project" value="UniProtKB-EC"/>
</dbReference>
<dbReference type="Pfam" id="PF07691">
    <property type="entry name" value="PA14"/>
    <property type="match status" value="1"/>
</dbReference>
<keyword evidence="6" id="KW-0326">Glycosidase</keyword>
<keyword evidence="3" id="KW-0858">Xylan degradation</keyword>